<keyword evidence="3" id="KW-1185">Reference proteome</keyword>
<reference evidence="2 3" key="2">
    <citation type="submission" date="2024-07" db="EMBL/GenBank/DDBJ databases">
        <authorList>
            <person name="Akdeniz Z."/>
        </authorList>
    </citation>
    <scope>NUCLEOTIDE SEQUENCE [LARGE SCALE GENOMIC DNA]</scope>
</reference>
<evidence type="ECO:0000313" key="1">
    <source>
        <dbReference type="EMBL" id="CAI9969618.1"/>
    </source>
</evidence>
<dbReference type="Proteomes" id="UP001642409">
    <property type="component" value="Unassembled WGS sequence"/>
</dbReference>
<sequence length="517" mass="60385">MKIQNIFSHYQENYGEIQYVQIIQFIVKQIKLFIEEKMSQDYQKIKILIQNDYNRCVLNEFTSQFPLVSIIVQTAVRVLSLTMYHGKYLCALGNCYENYNELSEIFHVENIQGNLFYKQSPISQNLTIFIKPEFDSKEILKCYEAQNYNLLFQQTSITKIHGWSQYSLNISNIDQYIELDDYFNTNVQISTLNDDNTCDISSLIICFLLHIKHSLYKKFNSQSWKDTQIQKIRANQVNLMNESANNLLTQLIRKIFNDPEIQTVKQISYINAMMIYTYYNYPEIEYQDKVTIVELEEKNIQINCIENSFNSGKITLTQGNQSDNIIKTNLKEMLFSIINDSTQNQYVNDPAWRECLLKLGDIYDHESSIYPEHELNCSSLLNYGPFVQSLQSHSIFTLINKRSRLQLSNADMKSFIKSFNTLSVSQISNVISKHQLLLNSQQKTQFNKYLDAFAARVTFKALEPQSQFVIVTGTQINNLKLQTALKNLFQQKKVNYCFETGPVLVEGTTLFKESKFK</sequence>
<evidence type="ECO:0000313" key="2">
    <source>
        <dbReference type="EMBL" id="CAL6078161.1"/>
    </source>
</evidence>
<comment type="caution">
    <text evidence="1">The sequence shown here is derived from an EMBL/GenBank/DDBJ whole genome shotgun (WGS) entry which is preliminary data.</text>
</comment>
<dbReference type="AlphaFoldDB" id="A0AA86RB60"/>
<protein>
    <submittedName>
        <fullName evidence="2">Hypothetical_protein</fullName>
    </submittedName>
</protein>
<evidence type="ECO:0000313" key="3">
    <source>
        <dbReference type="Proteomes" id="UP001642409"/>
    </source>
</evidence>
<proteinExistence type="predicted"/>
<gene>
    <name evidence="1" type="ORF">HINF_LOCUS57263</name>
    <name evidence="2" type="ORF">HINF_LOCUS58771</name>
</gene>
<dbReference type="EMBL" id="CATOUU010001061">
    <property type="protein sequence ID" value="CAI9969618.1"/>
    <property type="molecule type" value="Genomic_DNA"/>
</dbReference>
<organism evidence="1">
    <name type="scientific">Hexamita inflata</name>
    <dbReference type="NCBI Taxonomy" id="28002"/>
    <lineage>
        <taxon>Eukaryota</taxon>
        <taxon>Metamonada</taxon>
        <taxon>Diplomonadida</taxon>
        <taxon>Hexamitidae</taxon>
        <taxon>Hexamitinae</taxon>
        <taxon>Hexamita</taxon>
    </lineage>
</organism>
<accession>A0AA86RB60</accession>
<name>A0AA86RB60_9EUKA</name>
<dbReference type="EMBL" id="CAXDID020000332">
    <property type="protein sequence ID" value="CAL6078161.1"/>
    <property type="molecule type" value="Genomic_DNA"/>
</dbReference>
<reference evidence="1" key="1">
    <citation type="submission" date="2023-06" db="EMBL/GenBank/DDBJ databases">
        <authorList>
            <person name="Kurt Z."/>
        </authorList>
    </citation>
    <scope>NUCLEOTIDE SEQUENCE</scope>
</reference>